<name>A0ACB7XDG8_9ERIC</name>
<dbReference type="EMBL" id="CM037156">
    <property type="protein sequence ID" value="KAH7838674.1"/>
    <property type="molecule type" value="Genomic_DNA"/>
</dbReference>
<proteinExistence type="predicted"/>
<sequence length="461" mass="51080">MYDVYLTIKGHKAMYDVYLTMVPRVWSRGLLGGPCKEKRVSCAQRGCVANELISSTLWILCTEDAQIGEILNSHLRKGQDHKREKKKMMLRSSSTPVLGSLLSSFSETPNHHNSDPYATVKHPPNTVHQKLSFHHSGSLNYTQFSINSSPISPSISDFSVCSGNGFRRAQSEGNLEGLIANDPCKSDAEFTSSRPPRKFISRRPNCPHLETIPSFSSHHARNRYENAIDSEDDEEEEEEDEGLERGESGEINVGFFENSVRGEEKHMGLRNRALNLDEEIRLLVKDHSSPEMYLARGLGVDSFDMGFGGGGHHNNGGGGSGGCGGGGGSGEGNRPGVEEHYKRLVEENPGNPLCLRNYAQFLYESKGDLKRAEEYYSRAILADPKDGDVLSQYAKLVWELHRDQDRALSYFERAVHVAPEDSHVHAAYASFLWETEEDEGGDDLCVLPSHFQNGAMASATA</sequence>
<protein>
    <submittedName>
        <fullName evidence="1">Uncharacterized protein</fullName>
    </submittedName>
</protein>
<organism evidence="1 2">
    <name type="scientific">Vaccinium darrowii</name>
    <dbReference type="NCBI Taxonomy" id="229202"/>
    <lineage>
        <taxon>Eukaryota</taxon>
        <taxon>Viridiplantae</taxon>
        <taxon>Streptophyta</taxon>
        <taxon>Embryophyta</taxon>
        <taxon>Tracheophyta</taxon>
        <taxon>Spermatophyta</taxon>
        <taxon>Magnoliopsida</taxon>
        <taxon>eudicotyledons</taxon>
        <taxon>Gunneridae</taxon>
        <taxon>Pentapetalae</taxon>
        <taxon>asterids</taxon>
        <taxon>Ericales</taxon>
        <taxon>Ericaceae</taxon>
        <taxon>Vaccinioideae</taxon>
        <taxon>Vaccinieae</taxon>
        <taxon>Vaccinium</taxon>
    </lineage>
</organism>
<evidence type="ECO:0000313" key="1">
    <source>
        <dbReference type="EMBL" id="KAH7838674.1"/>
    </source>
</evidence>
<reference evidence="1 2" key="1">
    <citation type="journal article" date="2021" name="Hortic Res">
        <title>High-quality reference genome and annotation aids understanding of berry development for evergreen blueberry (Vaccinium darrowii).</title>
        <authorList>
            <person name="Yu J."/>
            <person name="Hulse-Kemp A.M."/>
            <person name="Babiker E."/>
            <person name="Staton M."/>
        </authorList>
    </citation>
    <scope>NUCLEOTIDE SEQUENCE [LARGE SCALE GENOMIC DNA]</scope>
    <source>
        <strain evidence="2">cv. NJ 8807/NJ 8810</strain>
        <tissue evidence="1">Young leaf</tissue>
    </source>
</reference>
<gene>
    <name evidence="1" type="ORF">Vadar_029749</name>
</gene>
<evidence type="ECO:0000313" key="2">
    <source>
        <dbReference type="Proteomes" id="UP000828048"/>
    </source>
</evidence>
<accession>A0ACB7XDG8</accession>
<comment type="caution">
    <text evidence="1">The sequence shown here is derived from an EMBL/GenBank/DDBJ whole genome shotgun (WGS) entry which is preliminary data.</text>
</comment>
<dbReference type="Proteomes" id="UP000828048">
    <property type="component" value="Chromosome 6"/>
</dbReference>
<keyword evidence="2" id="KW-1185">Reference proteome</keyword>